<evidence type="ECO:0000313" key="3">
    <source>
        <dbReference type="EMBL" id="SFO85844.1"/>
    </source>
</evidence>
<reference evidence="2 5" key="2">
    <citation type="submission" date="2020-01" db="EMBL/GenBank/DDBJ databases">
        <title>Insect and environment-associated Actinomycetes.</title>
        <authorList>
            <person name="Currrie C."/>
            <person name="Chevrette M."/>
            <person name="Carlson C."/>
            <person name="Stubbendieck R."/>
            <person name="Wendt-Pienkowski E."/>
        </authorList>
    </citation>
    <scope>NUCLEOTIDE SEQUENCE [LARGE SCALE GENOMIC DNA]</scope>
    <source>
        <strain evidence="2 5">SID8386</strain>
    </source>
</reference>
<organism evidence="3 4">
    <name type="scientific">Amycolatopsis rubida</name>
    <dbReference type="NCBI Taxonomy" id="112413"/>
    <lineage>
        <taxon>Bacteria</taxon>
        <taxon>Bacillati</taxon>
        <taxon>Actinomycetota</taxon>
        <taxon>Actinomycetes</taxon>
        <taxon>Pseudonocardiales</taxon>
        <taxon>Pseudonocardiaceae</taxon>
        <taxon>Amycolatopsis</taxon>
    </lineage>
</organism>
<dbReference type="STRING" id="112413.SAMN05421854_103250"/>
<dbReference type="Proteomes" id="UP000470404">
    <property type="component" value="Unassembled WGS sequence"/>
</dbReference>
<keyword evidence="5" id="KW-1185">Reference proteome</keyword>
<evidence type="ECO:0000313" key="4">
    <source>
        <dbReference type="Proteomes" id="UP000199137"/>
    </source>
</evidence>
<dbReference type="InterPro" id="IPR010310">
    <property type="entry name" value="T7SS_ESAT-6-like"/>
</dbReference>
<evidence type="ECO:0000313" key="5">
    <source>
        <dbReference type="Proteomes" id="UP000470404"/>
    </source>
</evidence>
<dbReference type="RefSeq" id="WP_037812613.1">
    <property type="nucleotide sequence ID" value="NZ_FOWC01000003.1"/>
</dbReference>
<dbReference type="Gene3D" id="1.10.287.1060">
    <property type="entry name" value="ESAT-6-like"/>
    <property type="match status" value="1"/>
</dbReference>
<dbReference type="OrthoDB" id="3626083at2"/>
<evidence type="ECO:0000313" key="2">
    <source>
        <dbReference type="EMBL" id="NEC55242.1"/>
    </source>
</evidence>
<proteinExistence type="inferred from homology"/>
<gene>
    <name evidence="2" type="ORF">G3I59_06430</name>
    <name evidence="3" type="ORF">SAMN05421854_103250</name>
</gene>
<accession>A0A1I5KL97</accession>
<dbReference type="SUPFAM" id="SSF140453">
    <property type="entry name" value="EsxAB dimer-like"/>
    <property type="match status" value="1"/>
</dbReference>
<dbReference type="EMBL" id="FOWC01000003">
    <property type="protein sequence ID" value="SFO85844.1"/>
    <property type="molecule type" value="Genomic_DNA"/>
</dbReference>
<name>A0A1I5KL97_9PSEU</name>
<dbReference type="EMBL" id="JAAGNC010000041">
    <property type="protein sequence ID" value="NEC55242.1"/>
    <property type="molecule type" value="Genomic_DNA"/>
</dbReference>
<dbReference type="Proteomes" id="UP000199137">
    <property type="component" value="Unassembled WGS sequence"/>
</dbReference>
<evidence type="ECO:0000256" key="1">
    <source>
        <dbReference type="RuleBase" id="RU362001"/>
    </source>
</evidence>
<dbReference type="Pfam" id="PF06013">
    <property type="entry name" value="WXG100"/>
    <property type="match status" value="1"/>
</dbReference>
<comment type="similarity">
    <text evidence="1">Belongs to the WXG100 family.</text>
</comment>
<dbReference type="NCBIfam" id="TIGR03930">
    <property type="entry name" value="WXG100_ESAT6"/>
    <property type="match status" value="1"/>
</dbReference>
<protein>
    <recommendedName>
        <fullName evidence="1">ESAT-6-like protein</fullName>
    </recommendedName>
</protein>
<reference evidence="3 4" key="1">
    <citation type="submission" date="2016-10" db="EMBL/GenBank/DDBJ databases">
        <authorList>
            <person name="de Groot N.N."/>
        </authorList>
    </citation>
    <scope>NUCLEOTIDE SEQUENCE [LARGE SCALE GENOMIC DNA]</scope>
    <source>
        <strain evidence="3 4">DSM 44637</strain>
    </source>
</reference>
<sequence length="99" mass="10808">MALGQFQISFATMQDTVGQAKQQSNQITELLDQMKAVIEGQRENWTGVAADMFHETYNYCHQAALTLPQALDAAAQTLGQINEGTSNTEGNNAKRFAAN</sequence>
<dbReference type="AlphaFoldDB" id="A0A1I5KL97"/>
<dbReference type="InterPro" id="IPR036689">
    <property type="entry name" value="ESAT-6-like_sf"/>
</dbReference>